<evidence type="ECO:0000313" key="1">
    <source>
        <dbReference type="EMBL" id="MCM3736011.1"/>
    </source>
</evidence>
<reference evidence="1" key="1">
    <citation type="submission" date="2022-05" db="EMBL/GenBank/DDBJ databases">
        <title>Comparative Genomics of Spacecraft Associated Microbes.</title>
        <authorList>
            <person name="Tran M.T."/>
            <person name="Wright A."/>
            <person name="Seuylemezian A."/>
            <person name="Eisen J."/>
            <person name="Coil D."/>
        </authorList>
    </citation>
    <scope>NUCLEOTIDE SEQUENCE</scope>
    <source>
        <strain evidence="1">FAIRING 10M-2.2</strain>
    </source>
</reference>
<comment type="caution">
    <text evidence="1">The sequence shown here is derived from an EMBL/GenBank/DDBJ whole genome shotgun (WGS) entry which is preliminary data.</text>
</comment>
<evidence type="ECO:0000313" key="2">
    <source>
        <dbReference type="Proteomes" id="UP001202289"/>
    </source>
</evidence>
<protein>
    <submittedName>
        <fullName evidence="1">Uncharacterized protein</fullName>
    </submittedName>
</protein>
<dbReference type="EMBL" id="JAMBOP010000008">
    <property type="protein sequence ID" value="MCM3736011.1"/>
    <property type="molecule type" value="Genomic_DNA"/>
</dbReference>
<proteinExistence type="predicted"/>
<gene>
    <name evidence="1" type="ORF">M3215_09295</name>
</gene>
<sequence length="68" mass="8234">MKKQSRNTVFFYIYHERDEKVIGHRRVVPVVHLGVMYRIEKQFRCEVSVCIRVVFVNKNGSIRRIRIV</sequence>
<keyword evidence="2" id="KW-1185">Reference proteome</keyword>
<dbReference type="Proteomes" id="UP001202289">
    <property type="component" value="Unassembled WGS sequence"/>
</dbReference>
<organism evidence="1 2">
    <name type="scientific">Bacillus cytotoxicus</name>
    <dbReference type="NCBI Taxonomy" id="580165"/>
    <lineage>
        <taxon>Bacteria</taxon>
        <taxon>Bacillati</taxon>
        <taxon>Bacillota</taxon>
        <taxon>Bacilli</taxon>
        <taxon>Bacillales</taxon>
        <taxon>Bacillaceae</taxon>
        <taxon>Bacillus</taxon>
        <taxon>Bacillus cereus group</taxon>
    </lineage>
</organism>
<name>A0ACC6A6B4_9BACI</name>
<accession>A0ACC6A6B4</accession>